<keyword evidence="1" id="KW-0812">Transmembrane</keyword>
<dbReference type="EMBL" id="HBUF01382921">
    <property type="protein sequence ID" value="CAG6730994.1"/>
    <property type="molecule type" value="Transcribed_RNA"/>
</dbReference>
<dbReference type="EMBL" id="HBUF01561740">
    <property type="protein sequence ID" value="CAG6762726.1"/>
    <property type="molecule type" value="Transcribed_RNA"/>
</dbReference>
<dbReference type="AlphaFoldDB" id="A0A8D8TTS5"/>
<dbReference type="EMBL" id="HBUF01561738">
    <property type="protein sequence ID" value="CAG6762721.1"/>
    <property type="molecule type" value="Transcribed_RNA"/>
</dbReference>
<dbReference type="EMBL" id="HBUF01561739">
    <property type="protein sequence ID" value="CAG6762723.1"/>
    <property type="molecule type" value="Transcribed_RNA"/>
</dbReference>
<dbReference type="EMBL" id="HBUF01019192">
    <property type="protein sequence ID" value="CAG6610660.1"/>
    <property type="molecule type" value="Transcribed_RNA"/>
</dbReference>
<dbReference type="EMBL" id="HBUF01019193">
    <property type="protein sequence ID" value="CAG6610662.1"/>
    <property type="molecule type" value="Transcribed_RNA"/>
</dbReference>
<dbReference type="EMBL" id="HBUF01320790">
    <property type="protein sequence ID" value="CAG6694909.1"/>
    <property type="molecule type" value="Transcribed_RNA"/>
</dbReference>
<feature type="transmembrane region" description="Helical" evidence="1">
    <location>
        <begin position="56"/>
        <end position="76"/>
    </location>
</feature>
<organism evidence="2">
    <name type="scientific">Cacopsylla melanoneura</name>
    <dbReference type="NCBI Taxonomy" id="428564"/>
    <lineage>
        <taxon>Eukaryota</taxon>
        <taxon>Metazoa</taxon>
        <taxon>Ecdysozoa</taxon>
        <taxon>Arthropoda</taxon>
        <taxon>Hexapoda</taxon>
        <taxon>Insecta</taxon>
        <taxon>Pterygota</taxon>
        <taxon>Neoptera</taxon>
        <taxon>Paraneoptera</taxon>
        <taxon>Hemiptera</taxon>
        <taxon>Sternorrhyncha</taxon>
        <taxon>Psylloidea</taxon>
        <taxon>Psyllidae</taxon>
        <taxon>Psyllinae</taxon>
        <taxon>Cacopsylla</taxon>
    </lineage>
</organism>
<name>A0A8D8TTS5_9HEMI</name>
<evidence type="ECO:0000313" key="2">
    <source>
        <dbReference type="EMBL" id="CAG6694911.1"/>
    </source>
</evidence>
<protein>
    <submittedName>
        <fullName evidence="2">Uncharacterized protein</fullName>
    </submittedName>
</protein>
<keyword evidence="1" id="KW-1133">Transmembrane helix</keyword>
<dbReference type="EMBL" id="HBUF01320791">
    <property type="protein sequence ID" value="CAG6694911.1"/>
    <property type="molecule type" value="Transcribed_RNA"/>
</dbReference>
<keyword evidence="1" id="KW-0472">Membrane</keyword>
<sequence>MCSPRRSNFTSLAMSPQINLGKMRVSSRKRRNHCLHMNSKEKSGCCLNIPRAHRRLAWLPLFPCSLFYCPLLYFVWKRCRSSSTTKCSIRPRMAPKLKKTKCLTSPTRSSLLKLCVSYGSRLNFPSDFLRVQTNSTSSVT</sequence>
<proteinExistence type="predicted"/>
<accession>A0A8D8TTS5</accession>
<dbReference type="EMBL" id="HBUF01561741">
    <property type="protein sequence ID" value="CAG6762728.1"/>
    <property type="molecule type" value="Transcribed_RNA"/>
</dbReference>
<evidence type="ECO:0000256" key="1">
    <source>
        <dbReference type="SAM" id="Phobius"/>
    </source>
</evidence>
<dbReference type="EMBL" id="HBUF01561742">
    <property type="protein sequence ID" value="CAG6762730.1"/>
    <property type="molecule type" value="Transcribed_RNA"/>
</dbReference>
<dbReference type="EMBL" id="HBUF01382920">
    <property type="protein sequence ID" value="CAG6730992.1"/>
    <property type="molecule type" value="Transcribed_RNA"/>
</dbReference>
<dbReference type="EMBL" id="HBUF01019194">
    <property type="protein sequence ID" value="CAG6610664.1"/>
    <property type="molecule type" value="Transcribed_RNA"/>
</dbReference>
<reference evidence="2" key="1">
    <citation type="submission" date="2021-05" db="EMBL/GenBank/DDBJ databases">
        <authorList>
            <person name="Alioto T."/>
            <person name="Alioto T."/>
            <person name="Gomez Garrido J."/>
        </authorList>
    </citation>
    <scope>NUCLEOTIDE SEQUENCE</scope>
</reference>